<name>A0A2T8KKY6_9POAL</name>
<gene>
    <name evidence="2" type="ORF">PAHAL_3G404600</name>
</gene>
<dbReference type="EMBL" id="CM008048">
    <property type="protein sequence ID" value="PVH62804.1"/>
    <property type="molecule type" value="Genomic_DNA"/>
</dbReference>
<feature type="compositionally biased region" description="Low complexity" evidence="1">
    <location>
        <begin position="150"/>
        <end position="161"/>
    </location>
</feature>
<evidence type="ECO:0000313" key="2">
    <source>
        <dbReference type="EMBL" id="PVH62804.1"/>
    </source>
</evidence>
<feature type="compositionally biased region" description="Basic and acidic residues" evidence="1">
    <location>
        <begin position="195"/>
        <end position="205"/>
    </location>
</feature>
<feature type="compositionally biased region" description="Low complexity" evidence="1">
    <location>
        <begin position="88"/>
        <end position="109"/>
    </location>
</feature>
<evidence type="ECO:0000256" key="1">
    <source>
        <dbReference type="SAM" id="MobiDB-lite"/>
    </source>
</evidence>
<dbReference type="Proteomes" id="UP000243499">
    <property type="component" value="Chromosome 3"/>
</dbReference>
<dbReference type="Gramene" id="PVH62804">
    <property type="protein sequence ID" value="PVH62804"/>
    <property type="gene ID" value="PAHAL_3G404600"/>
</dbReference>
<proteinExistence type="predicted"/>
<accession>A0A2T8KKY6</accession>
<sequence length="224" mass="23633">MGGSAPAYSGGQGPGLLGLRRRAEVPVGAALERWRRGARWRGRVWGCRGAGGGIYRRPRWGERWRPVGRAGERRGVPSMALGRLRLSRSGARAAGGRDSSASSGDGAALCGQGDDARDGVRQRAASGGAADDGRRARVRGRRGELRVRGEVVATSGAARGAGHAGRARARGAAGAARARRPRPAHGRAVVGSRGETGRKGEGRKGREGKKKERKRKERKRGKKK</sequence>
<feature type="compositionally biased region" description="Basic residues" evidence="1">
    <location>
        <begin position="206"/>
        <end position="224"/>
    </location>
</feature>
<reference evidence="2" key="1">
    <citation type="submission" date="2018-04" db="EMBL/GenBank/DDBJ databases">
        <title>WGS assembly of Panicum hallii.</title>
        <authorList>
            <person name="Lovell J."/>
            <person name="Jenkins J."/>
            <person name="Lowry D."/>
            <person name="Mamidi S."/>
            <person name="Sreedasyam A."/>
            <person name="Weng X."/>
            <person name="Barry K."/>
            <person name="Bonette J."/>
            <person name="Campitelli B."/>
            <person name="Daum C."/>
            <person name="Gordon S."/>
            <person name="Gould B."/>
            <person name="Lipzen A."/>
            <person name="Macqueen A."/>
            <person name="Palacio-Mejia J."/>
            <person name="Plott C."/>
            <person name="Shakirov E."/>
            <person name="Shu S."/>
            <person name="Yoshinaga Y."/>
            <person name="Zane M."/>
            <person name="Rokhsar D."/>
            <person name="Grimwood J."/>
            <person name="Schmutz J."/>
            <person name="Juenger T."/>
        </authorList>
    </citation>
    <scope>NUCLEOTIDE SEQUENCE [LARGE SCALE GENOMIC DNA]</scope>
    <source>
        <strain evidence="2">FIL2</strain>
    </source>
</reference>
<dbReference type="AlphaFoldDB" id="A0A2T8KKY6"/>
<protein>
    <submittedName>
        <fullName evidence="2">Uncharacterized protein</fullName>
    </submittedName>
</protein>
<feature type="compositionally biased region" description="Basic and acidic residues" evidence="1">
    <location>
        <begin position="131"/>
        <end position="149"/>
    </location>
</feature>
<organism evidence="2">
    <name type="scientific">Panicum hallii</name>
    <dbReference type="NCBI Taxonomy" id="206008"/>
    <lineage>
        <taxon>Eukaryota</taxon>
        <taxon>Viridiplantae</taxon>
        <taxon>Streptophyta</taxon>
        <taxon>Embryophyta</taxon>
        <taxon>Tracheophyta</taxon>
        <taxon>Spermatophyta</taxon>
        <taxon>Magnoliopsida</taxon>
        <taxon>Liliopsida</taxon>
        <taxon>Poales</taxon>
        <taxon>Poaceae</taxon>
        <taxon>PACMAD clade</taxon>
        <taxon>Panicoideae</taxon>
        <taxon>Panicodae</taxon>
        <taxon>Paniceae</taxon>
        <taxon>Panicinae</taxon>
        <taxon>Panicum</taxon>
        <taxon>Panicum sect. Panicum</taxon>
    </lineage>
</organism>
<feature type="region of interest" description="Disordered" evidence="1">
    <location>
        <begin position="88"/>
        <end position="224"/>
    </location>
</feature>